<keyword evidence="6" id="KW-0915">Sodium</keyword>
<dbReference type="PANTHER" id="PTHR11690">
    <property type="entry name" value="AMILORIDE-SENSITIVE SODIUM CHANNEL-RELATED"/>
    <property type="match status" value="1"/>
</dbReference>
<evidence type="ECO:0000256" key="12">
    <source>
        <dbReference type="RuleBase" id="RU000679"/>
    </source>
</evidence>
<evidence type="ECO:0000256" key="3">
    <source>
        <dbReference type="ARBA" id="ARBA00022461"/>
    </source>
</evidence>
<evidence type="ECO:0000256" key="2">
    <source>
        <dbReference type="ARBA" id="ARBA00022448"/>
    </source>
</evidence>
<protein>
    <submittedName>
        <fullName evidence="13">Uncharacterized protein</fullName>
    </submittedName>
</protein>
<dbReference type="InterPro" id="IPR001873">
    <property type="entry name" value="ENaC"/>
</dbReference>
<proteinExistence type="inferred from homology"/>
<dbReference type="PANTHER" id="PTHR11690:SF300">
    <property type="entry name" value="PICKPOCKET PROTEIN 19"/>
    <property type="match status" value="1"/>
</dbReference>
<dbReference type="AlphaFoldDB" id="A0A3S0ZCV1"/>
<dbReference type="Pfam" id="PF00858">
    <property type="entry name" value="ASC"/>
    <property type="match status" value="1"/>
</dbReference>
<evidence type="ECO:0000256" key="10">
    <source>
        <dbReference type="ARBA" id="ARBA00023201"/>
    </source>
</evidence>
<name>A0A3S0ZCV1_ELYCH</name>
<evidence type="ECO:0000256" key="1">
    <source>
        <dbReference type="ARBA" id="ARBA00004141"/>
    </source>
</evidence>
<evidence type="ECO:0000256" key="6">
    <source>
        <dbReference type="ARBA" id="ARBA00023053"/>
    </source>
</evidence>
<keyword evidence="3 12" id="KW-0894">Sodium channel</keyword>
<dbReference type="FunFam" id="1.10.287.770:FF:000001">
    <property type="entry name" value="Acid-sensing ion channel subunit 1"/>
    <property type="match status" value="1"/>
</dbReference>
<gene>
    <name evidence="13" type="ORF">EGW08_016263</name>
</gene>
<dbReference type="GO" id="GO:0015280">
    <property type="term" value="F:ligand-gated sodium channel activity"/>
    <property type="evidence" value="ECO:0007669"/>
    <property type="project" value="TreeGrafter"/>
</dbReference>
<keyword evidence="7 12" id="KW-0406">Ion transport</keyword>
<evidence type="ECO:0000256" key="9">
    <source>
        <dbReference type="ARBA" id="ARBA00023180"/>
    </source>
</evidence>
<comment type="similarity">
    <text evidence="12">Belongs to the amiloride-sensitive sodium channel (TC 1.A.6) family.</text>
</comment>
<dbReference type="PRINTS" id="PR01078">
    <property type="entry name" value="AMINACHANNEL"/>
</dbReference>
<dbReference type="OrthoDB" id="8065060at2759"/>
<keyword evidence="10 12" id="KW-0739">Sodium transport</keyword>
<dbReference type="Gene3D" id="1.10.287.770">
    <property type="entry name" value="YojJ-like"/>
    <property type="match status" value="1"/>
</dbReference>
<reference evidence="13 14" key="1">
    <citation type="submission" date="2019-01" db="EMBL/GenBank/DDBJ databases">
        <title>A draft genome assembly of the solar-powered sea slug Elysia chlorotica.</title>
        <authorList>
            <person name="Cai H."/>
            <person name="Li Q."/>
            <person name="Fang X."/>
            <person name="Li J."/>
            <person name="Curtis N.E."/>
            <person name="Altenburger A."/>
            <person name="Shibata T."/>
            <person name="Feng M."/>
            <person name="Maeda T."/>
            <person name="Schwartz J.A."/>
            <person name="Shigenobu S."/>
            <person name="Lundholm N."/>
            <person name="Nishiyama T."/>
            <person name="Yang H."/>
            <person name="Hasebe M."/>
            <person name="Li S."/>
            <person name="Pierce S.K."/>
            <person name="Wang J."/>
        </authorList>
    </citation>
    <scope>NUCLEOTIDE SEQUENCE [LARGE SCALE GENOMIC DNA]</scope>
    <source>
        <strain evidence="13">EC2010</strain>
        <tissue evidence="13">Whole organism of an adult</tissue>
    </source>
</reference>
<evidence type="ECO:0000256" key="11">
    <source>
        <dbReference type="ARBA" id="ARBA00023303"/>
    </source>
</evidence>
<evidence type="ECO:0000313" key="13">
    <source>
        <dbReference type="EMBL" id="RUS75981.1"/>
    </source>
</evidence>
<sequence>MISLQADSLMAELGHIKSGTLGAIAQALSLARRFLFQGTLSKRQVAAEFLRDDIVKTQGTLKNFFNEVRTRGHAVYDDWIQVEEAAIAIWTMAIEEENLQTYYAAMNMTHMQATPESKARDIREWCRQSRDQHDLRRVVNNVDAQFTGALSDMLDEMTSFKETEKIDARFMRENILHLNVFYKELSYEQITQQEAYDLFALLCDIGGSMGLFVGASVITVFEVMDLVVFTYLARLLLPKPKEDRATQVDI</sequence>
<evidence type="ECO:0000313" key="14">
    <source>
        <dbReference type="Proteomes" id="UP000271974"/>
    </source>
</evidence>
<dbReference type="Proteomes" id="UP000271974">
    <property type="component" value="Unassembled WGS sequence"/>
</dbReference>
<comment type="subcellular location">
    <subcellularLocation>
        <location evidence="1">Membrane</location>
        <topology evidence="1">Multi-pass membrane protein</topology>
    </subcellularLocation>
</comment>
<evidence type="ECO:0000256" key="7">
    <source>
        <dbReference type="ARBA" id="ARBA00023065"/>
    </source>
</evidence>
<keyword evidence="5" id="KW-1133">Transmembrane helix</keyword>
<evidence type="ECO:0000256" key="5">
    <source>
        <dbReference type="ARBA" id="ARBA00022989"/>
    </source>
</evidence>
<keyword evidence="8" id="KW-0472">Membrane</keyword>
<organism evidence="13 14">
    <name type="scientific">Elysia chlorotica</name>
    <name type="common">Eastern emerald elysia</name>
    <name type="synonym">Sea slug</name>
    <dbReference type="NCBI Taxonomy" id="188477"/>
    <lineage>
        <taxon>Eukaryota</taxon>
        <taxon>Metazoa</taxon>
        <taxon>Spiralia</taxon>
        <taxon>Lophotrochozoa</taxon>
        <taxon>Mollusca</taxon>
        <taxon>Gastropoda</taxon>
        <taxon>Heterobranchia</taxon>
        <taxon>Euthyneura</taxon>
        <taxon>Panpulmonata</taxon>
        <taxon>Sacoglossa</taxon>
        <taxon>Placobranchoidea</taxon>
        <taxon>Plakobranchidae</taxon>
        <taxon>Elysia</taxon>
    </lineage>
</organism>
<dbReference type="EMBL" id="RQTK01000695">
    <property type="protein sequence ID" value="RUS75981.1"/>
    <property type="molecule type" value="Genomic_DNA"/>
</dbReference>
<keyword evidence="11 12" id="KW-0407">Ion channel</keyword>
<dbReference type="STRING" id="188477.A0A3S0ZCV1"/>
<evidence type="ECO:0000256" key="8">
    <source>
        <dbReference type="ARBA" id="ARBA00023136"/>
    </source>
</evidence>
<keyword evidence="9" id="KW-0325">Glycoprotein</keyword>
<evidence type="ECO:0000256" key="4">
    <source>
        <dbReference type="ARBA" id="ARBA00022692"/>
    </source>
</evidence>
<comment type="caution">
    <text evidence="13">The sequence shown here is derived from an EMBL/GenBank/DDBJ whole genome shotgun (WGS) entry which is preliminary data.</text>
</comment>
<dbReference type="GO" id="GO:0005886">
    <property type="term" value="C:plasma membrane"/>
    <property type="evidence" value="ECO:0007669"/>
    <property type="project" value="TreeGrafter"/>
</dbReference>
<accession>A0A3S0ZCV1</accession>
<keyword evidence="4 12" id="KW-0812">Transmembrane</keyword>
<keyword evidence="14" id="KW-1185">Reference proteome</keyword>
<keyword evidence="2 12" id="KW-0813">Transport</keyword>